<evidence type="ECO:0000313" key="3">
    <source>
        <dbReference type="EMBL" id="MCY1077961.1"/>
    </source>
</evidence>
<protein>
    <submittedName>
        <fullName evidence="7">Transposase</fullName>
    </submittedName>
</protein>
<sequence length="129" mass="14408">MTTNTATTKTEPAWLEAARQPRWTPEVAAEVVRAWEAEGGTQSAFMRKYGLPRERLRFWTRRREGKEGARTAMAFVPVEVAPAERSEVGREQGEAVQVEVGGVRVRVDARASQELVARVLRAVKEVQGC</sequence>
<keyword evidence="8" id="KW-1185">Reference proteome</keyword>
<reference evidence="7 8" key="1">
    <citation type="submission" date="2022-11" db="EMBL/GenBank/DDBJ databases">
        <title>Minimal conservation of predation-associated metabolite biosynthetic gene clusters underscores biosynthetic potential of Myxococcota including descriptions for ten novel species: Archangium lansinium sp. nov., Myxococcus landrumus sp. nov., Nannocystis bai.</title>
        <authorList>
            <person name="Ahearne A."/>
            <person name="Stevens C."/>
            <person name="Phillips K."/>
        </authorList>
    </citation>
    <scope>NUCLEOTIDE SEQUENCE [LARGE SCALE GENOMIC DNA]</scope>
    <source>
        <strain evidence="7 8">MIWBW</strain>
    </source>
</reference>
<dbReference type="InterPro" id="IPR010921">
    <property type="entry name" value="Trp_repressor/repl_initiator"/>
</dbReference>
<evidence type="ECO:0000313" key="1">
    <source>
        <dbReference type="EMBL" id="MCY1074962.1"/>
    </source>
</evidence>
<accession>A0ABT4AG01</accession>
<dbReference type="EMBL" id="JAPNKA010000001">
    <property type="protein sequence ID" value="MCY1080608.1"/>
    <property type="molecule type" value="Genomic_DNA"/>
</dbReference>
<evidence type="ECO:0000313" key="8">
    <source>
        <dbReference type="Proteomes" id="UP001207654"/>
    </source>
</evidence>
<dbReference type="EMBL" id="JAPNKA010000001">
    <property type="protein sequence ID" value="MCY1074962.1"/>
    <property type="molecule type" value="Genomic_DNA"/>
</dbReference>
<evidence type="ECO:0000313" key="7">
    <source>
        <dbReference type="EMBL" id="MCY1080608.1"/>
    </source>
</evidence>
<gene>
    <name evidence="1" type="ORF">OV287_10705</name>
    <name evidence="2" type="ORF">OV287_14255</name>
    <name evidence="3" type="ORF">OV287_26160</name>
    <name evidence="4" type="ORF">OV287_34515</name>
    <name evidence="5" type="ORF">OV287_34985</name>
    <name evidence="6" type="ORF">OV287_36410</name>
    <name evidence="7" type="ORF">OV287_39810</name>
</gene>
<evidence type="ECO:0000313" key="6">
    <source>
        <dbReference type="EMBL" id="MCY1079948.1"/>
    </source>
</evidence>
<dbReference type="EMBL" id="JAPNKA010000001">
    <property type="protein sequence ID" value="MCY1075643.1"/>
    <property type="molecule type" value="Genomic_DNA"/>
</dbReference>
<evidence type="ECO:0000313" key="5">
    <source>
        <dbReference type="EMBL" id="MCY1079677.1"/>
    </source>
</evidence>
<dbReference type="RefSeq" id="WP_267533913.1">
    <property type="nucleotide sequence ID" value="NZ_JAPNKA010000001.1"/>
</dbReference>
<dbReference type="SUPFAM" id="SSF48295">
    <property type="entry name" value="TrpR-like"/>
    <property type="match status" value="1"/>
</dbReference>
<dbReference type="EMBL" id="JAPNKA010000001">
    <property type="protein sequence ID" value="MCY1079677.1"/>
    <property type="molecule type" value="Genomic_DNA"/>
</dbReference>
<evidence type="ECO:0000313" key="2">
    <source>
        <dbReference type="EMBL" id="MCY1075643.1"/>
    </source>
</evidence>
<dbReference type="InterPro" id="IPR036388">
    <property type="entry name" value="WH-like_DNA-bd_sf"/>
</dbReference>
<dbReference type="Gene3D" id="1.10.10.10">
    <property type="entry name" value="Winged helix-like DNA-binding domain superfamily/Winged helix DNA-binding domain"/>
    <property type="match status" value="1"/>
</dbReference>
<dbReference type="EMBL" id="JAPNKA010000001">
    <property type="protein sequence ID" value="MCY1079948.1"/>
    <property type="molecule type" value="Genomic_DNA"/>
</dbReference>
<name>A0ABT4AG01_9BACT</name>
<evidence type="ECO:0000313" key="4">
    <source>
        <dbReference type="EMBL" id="MCY1079586.1"/>
    </source>
</evidence>
<dbReference type="NCBIfam" id="NF047593">
    <property type="entry name" value="IS66_ISAeme5_TnpA"/>
    <property type="match status" value="1"/>
</dbReference>
<proteinExistence type="predicted"/>
<comment type="caution">
    <text evidence="7">The sequence shown here is derived from an EMBL/GenBank/DDBJ whole genome shotgun (WGS) entry which is preliminary data.</text>
</comment>
<dbReference type="EMBL" id="JAPNKA010000001">
    <property type="protein sequence ID" value="MCY1079586.1"/>
    <property type="molecule type" value="Genomic_DNA"/>
</dbReference>
<dbReference type="EMBL" id="JAPNKA010000001">
    <property type="protein sequence ID" value="MCY1077961.1"/>
    <property type="molecule type" value="Genomic_DNA"/>
</dbReference>
<dbReference type="Proteomes" id="UP001207654">
    <property type="component" value="Unassembled WGS sequence"/>
</dbReference>
<organism evidence="7 8">
    <name type="scientific">Archangium lansingense</name>
    <dbReference type="NCBI Taxonomy" id="2995310"/>
    <lineage>
        <taxon>Bacteria</taxon>
        <taxon>Pseudomonadati</taxon>
        <taxon>Myxococcota</taxon>
        <taxon>Myxococcia</taxon>
        <taxon>Myxococcales</taxon>
        <taxon>Cystobacterineae</taxon>
        <taxon>Archangiaceae</taxon>
        <taxon>Archangium</taxon>
    </lineage>
</organism>